<dbReference type="GO" id="GO:0000502">
    <property type="term" value="C:proteasome complex"/>
    <property type="evidence" value="ECO:0007669"/>
    <property type="project" value="UniProtKB-KW"/>
</dbReference>
<sequence length="127" mass="13951">MIEKMPSAEPTVSSKQVIKEINGITTQIVCTEFSNYIFIVLSQYGKMGTLISVRPDTQSNDINNPGLSTKVMLGKDEPMTHVCAKHLATAVTQESGNRPVLLGLSLKDSSIDSINQMKEIIHSCKVW</sequence>
<proteinExistence type="predicted"/>
<protein>
    <submittedName>
        <fullName evidence="1">Proteasome assembly chaperone 3</fullName>
    </submittedName>
</protein>
<dbReference type="OrthoDB" id="5839at2759"/>
<accession>A0A4Z2HT88</accession>
<dbReference type="Gene3D" id="3.30.230.90">
    <property type="match status" value="1"/>
</dbReference>
<dbReference type="InterPro" id="IPR018788">
    <property type="entry name" value="Proteasome_assmbl_chp_3"/>
</dbReference>
<dbReference type="EMBL" id="SRLO01000195">
    <property type="protein sequence ID" value="TNN68072.1"/>
    <property type="molecule type" value="Genomic_DNA"/>
</dbReference>
<gene>
    <name evidence="1" type="primary">Psmg3</name>
    <name evidence="1" type="ORF">EYF80_021717</name>
</gene>
<dbReference type="PANTHER" id="PTHR31051">
    <property type="entry name" value="PROTEASOME ASSEMBLY CHAPERONE 3"/>
    <property type="match status" value="1"/>
</dbReference>
<name>A0A4Z2HT88_9TELE</name>
<evidence type="ECO:0000313" key="1">
    <source>
        <dbReference type="EMBL" id="TNN68072.1"/>
    </source>
</evidence>
<keyword evidence="1" id="KW-0647">Proteasome</keyword>
<dbReference type="GO" id="GO:0043248">
    <property type="term" value="P:proteasome assembly"/>
    <property type="evidence" value="ECO:0007669"/>
    <property type="project" value="InterPro"/>
</dbReference>
<dbReference type="InterPro" id="IPR053720">
    <property type="entry name" value="Psm_Assembly_Chaperone"/>
</dbReference>
<dbReference type="AlphaFoldDB" id="A0A4Z2HT88"/>
<dbReference type="Pfam" id="PF10178">
    <property type="entry name" value="PAC3"/>
    <property type="match status" value="1"/>
</dbReference>
<dbReference type="Proteomes" id="UP000314294">
    <property type="component" value="Unassembled WGS sequence"/>
</dbReference>
<evidence type="ECO:0000313" key="2">
    <source>
        <dbReference type="Proteomes" id="UP000314294"/>
    </source>
</evidence>
<organism evidence="1 2">
    <name type="scientific">Liparis tanakae</name>
    <name type="common">Tanaka's snailfish</name>
    <dbReference type="NCBI Taxonomy" id="230148"/>
    <lineage>
        <taxon>Eukaryota</taxon>
        <taxon>Metazoa</taxon>
        <taxon>Chordata</taxon>
        <taxon>Craniata</taxon>
        <taxon>Vertebrata</taxon>
        <taxon>Euteleostomi</taxon>
        <taxon>Actinopterygii</taxon>
        <taxon>Neopterygii</taxon>
        <taxon>Teleostei</taxon>
        <taxon>Neoteleostei</taxon>
        <taxon>Acanthomorphata</taxon>
        <taxon>Eupercaria</taxon>
        <taxon>Perciformes</taxon>
        <taxon>Cottioidei</taxon>
        <taxon>Cottales</taxon>
        <taxon>Liparidae</taxon>
        <taxon>Liparis</taxon>
    </lineage>
</organism>
<comment type="caution">
    <text evidence="1">The sequence shown here is derived from an EMBL/GenBank/DDBJ whole genome shotgun (WGS) entry which is preliminary data.</text>
</comment>
<reference evidence="1 2" key="1">
    <citation type="submission" date="2019-03" db="EMBL/GenBank/DDBJ databases">
        <title>First draft genome of Liparis tanakae, snailfish: a comprehensive survey of snailfish specific genes.</title>
        <authorList>
            <person name="Kim W."/>
            <person name="Song I."/>
            <person name="Jeong J.-H."/>
            <person name="Kim D."/>
            <person name="Kim S."/>
            <person name="Ryu S."/>
            <person name="Song J.Y."/>
            <person name="Lee S.K."/>
        </authorList>
    </citation>
    <scope>NUCLEOTIDE SEQUENCE [LARGE SCALE GENOMIC DNA]</scope>
    <source>
        <tissue evidence="1">Muscle</tissue>
    </source>
</reference>
<keyword evidence="2" id="KW-1185">Reference proteome</keyword>
<dbReference type="PANTHER" id="PTHR31051:SF1">
    <property type="entry name" value="PROTEASOME ASSEMBLY CHAPERONE 3"/>
    <property type="match status" value="1"/>
</dbReference>